<dbReference type="EMBL" id="CWKI01000006">
    <property type="protein sequence ID" value="CTR07741.1"/>
    <property type="molecule type" value="Genomic_DNA"/>
</dbReference>
<keyword evidence="2" id="KW-0472">Membrane</keyword>
<name>A0A0K3CKK4_RHOTO</name>
<keyword evidence="2" id="KW-0812">Transmembrane</keyword>
<evidence type="ECO:0000256" key="1">
    <source>
        <dbReference type="SAM" id="MobiDB-lite"/>
    </source>
</evidence>
<dbReference type="EMBL" id="LCTV02000006">
    <property type="protein sequence ID" value="PRQ74726.1"/>
    <property type="molecule type" value="Genomic_DNA"/>
</dbReference>
<evidence type="ECO:0000313" key="5">
    <source>
        <dbReference type="Proteomes" id="UP000199069"/>
    </source>
</evidence>
<reference evidence="3 5" key="1">
    <citation type="submission" date="2015-07" db="EMBL/GenBank/DDBJ databases">
        <authorList>
            <person name="Cajimat M.N.B."/>
            <person name="Milazzo M.L."/>
            <person name="Fulhorst C.F."/>
        </authorList>
    </citation>
    <scope>NUCLEOTIDE SEQUENCE [LARGE SCALE GENOMIC DNA]</scope>
    <source>
        <strain evidence="3">Single colony</strain>
    </source>
</reference>
<feature type="transmembrane region" description="Helical" evidence="2">
    <location>
        <begin position="82"/>
        <end position="105"/>
    </location>
</feature>
<evidence type="ECO:0000313" key="3">
    <source>
        <dbReference type="EMBL" id="CTR07741.1"/>
    </source>
</evidence>
<sequence>MSFSDLTRSYTTFPSLSPTFTSSPRPSPVSPSSTAQTGASNIPGYSIAAGETTRAPASAVTSAASVGSVSAAGGGGRVDEGLALGLGLGLGLAALIAVLAAVFVVRQRKAQREEFDRRAEGIKATMSQVQVRERERQ</sequence>
<dbReference type="Proteomes" id="UP000199069">
    <property type="component" value="Unassembled WGS sequence"/>
</dbReference>
<feature type="region of interest" description="Disordered" evidence="1">
    <location>
        <begin position="15"/>
        <end position="47"/>
    </location>
</feature>
<gene>
    <name evidence="3" type="primary">FGENESH: predicted gene_6.524</name>
    <name evidence="4" type="ORF">AAT19DRAFT_15079</name>
    <name evidence="3" type="ORF">BN2166_0036020</name>
</gene>
<dbReference type="Proteomes" id="UP000239560">
    <property type="component" value="Unassembled WGS sequence"/>
</dbReference>
<accession>A0A0K3CKK4</accession>
<evidence type="ECO:0000313" key="6">
    <source>
        <dbReference type="Proteomes" id="UP000239560"/>
    </source>
</evidence>
<feature type="compositionally biased region" description="Low complexity" evidence="1">
    <location>
        <begin position="15"/>
        <end position="34"/>
    </location>
</feature>
<dbReference type="AlphaFoldDB" id="A0A0K3CKK4"/>
<keyword evidence="2" id="KW-1133">Transmembrane helix</keyword>
<reference evidence="4 6" key="2">
    <citation type="journal article" date="2018" name="Elife">
        <title>Functional genomics of lipid metabolism in the oleaginous yeast Rhodosporidium toruloides.</title>
        <authorList>
            <person name="Coradetti S.T."/>
            <person name="Pinel D."/>
            <person name="Geiselman G."/>
            <person name="Ito M."/>
            <person name="Mondo S."/>
            <person name="Reilly M.C."/>
            <person name="Cheng Y.F."/>
            <person name="Bauer S."/>
            <person name="Grigoriev I."/>
            <person name="Gladden J.M."/>
            <person name="Simmons B.A."/>
            <person name="Brem R."/>
            <person name="Arkin A.P."/>
            <person name="Skerker J.M."/>
        </authorList>
    </citation>
    <scope>NUCLEOTIDE SEQUENCE [LARGE SCALE GENOMIC DNA]</scope>
    <source>
        <strain evidence="4 6">NBRC 0880</strain>
    </source>
</reference>
<keyword evidence="5" id="KW-1185">Reference proteome</keyword>
<organism evidence="3 5">
    <name type="scientific">Rhodotorula toruloides</name>
    <name type="common">Yeast</name>
    <name type="synonym">Rhodosporidium toruloides</name>
    <dbReference type="NCBI Taxonomy" id="5286"/>
    <lineage>
        <taxon>Eukaryota</taxon>
        <taxon>Fungi</taxon>
        <taxon>Dikarya</taxon>
        <taxon>Basidiomycota</taxon>
        <taxon>Pucciniomycotina</taxon>
        <taxon>Microbotryomycetes</taxon>
        <taxon>Sporidiobolales</taxon>
        <taxon>Sporidiobolaceae</taxon>
        <taxon>Rhodotorula</taxon>
    </lineage>
</organism>
<protein>
    <submittedName>
        <fullName evidence="3">Uncharacterized protein</fullName>
    </submittedName>
</protein>
<evidence type="ECO:0000256" key="2">
    <source>
        <dbReference type="SAM" id="Phobius"/>
    </source>
</evidence>
<dbReference type="OrthoDB" id="2530248at2759"/>
<proteinExistence type="predicted"/>
<evidence type="ECO:0000313" key="4">
    <source>
        <dbReference type="EMBL" id="PRQ74726.1"/>
    </source>
</evidence>